<evidence type="ECO:0000313" key="3">
    <source>
        <dbReference type="Proteomes" id="UP001159363"/>
    </source>
</evidence>
<gene>
    <name evidence="2" type="ORF">PR048_027484</name>
</gene>
<comment type="caution">
    <text evidence="2">The sequence shown here is derived from an EMBL/GenBank/DDBJ whole genome shotgun (WGS) entry which is preliminary data.</text>
</comment>
<accession>A0ABQ9GFL4</accession>
<sequence>MRDALFQELETADSRWSGNQENRWASRDWPVTRVTILVVQHLYIGTKIKLYPGSELGSFDIGSGKMLVQPDICLRLSILAFEDNRDQLTARARTEADLLLTLPCDSDDGQKYVQEQRKARLHSPVYTRASAVCSLVAAPESSQCCTTSGSLRLATCFLASLLFSQRRPGLAGNDPLRGPPRAAGRGSAPAVKQASCRAYVALADPQRKGLARRGLRGASSRLLYTSPHRLIKLFHPPHPPSLALLRHPWRITIFSPTPLPLGRTLPQFRPPPDHPSVPLPRRTAKCHFPWTASKVLTLPRAAYTNHHGAGAKWCFPKDGDWNLSENKITARTRSLLCTACFPTYTEQHNRMLRSTINIQRDMDQLRALLPEDTFKRRTSTQHGKRRSKVIDVIPMIISSPSMAVWKSKISRMDNSSPWRTWPWEAEQDDGQGQLKNQKELKKKIVWNNFGKRSNEINGDQGQAGRTRAGEHLGDDLRVQHTANASLPRNSSPRATDTNRTQYLTNPFLSCVCPRIKEPPGMSEFEEILLRFPLTVGPKRVEDGTEVECTCGRKREPPEKTHRPTHVSYMQNGLETFSNRTRLVVAVSRHGPESALSLSRPRHCDVSENALWSSPFVGESAKERDHKESTLWRSLALSDHAPPCKNLSAARETGIQAASLCRSIAKLISSVPRPFPPGRSIARQRAAVAERLDCSPPTKANQVQYLAGSLLDFRVWESCRTMPLVGGFFFYRVSAVSLAPSFQRGSILTSITLMGSQDTASLWAIEVQPNFEIYYLTPTNLPGRDMPRRISSASCGLLRSRVLLPAAGLFGTCPPLQPSSVTSVRARKGARDGREASREQSSTR</sequence>
<proteinExistence type="predicted"/>
<organism evidence="2 3">
    <name type="scientific">Dryococelus australis</name>
    <dbReference type="NCBI Taxonomy" id="614101"/>
    <lineage>
        <taxon>Eukaryota</taxon>
        <taxon>Metazoa</taxon>
        <taxon>Ecdysozoa</taxon>
        <taxon>Arthropoda</taxon>
        <taxon>Hexapoda</taxon>
        <taxon>Insecta</taxon>
        <taxon>Pterygota</taxon>
        <taxon>Neoptera</taxon>
        <taxon>Polyneoptera</taxon>
        <taxon>Phasmatodea</taxon>
        <taxon>Verophasmatodea</taxon>
        <taxon>Anareolatae</taxon>
        <taxon>Phasmatidae</taxon>
        <taxon>Eurycanthinae</taxon>
        <taxon>Dryococelus</taxon>
    </lineage>
</organism>
<protein>
    <submittedName>
        <fullName evidence="2">Uncharacterized protein</fullName>
    </submittedName>
</protein>
<name>A0ABQ9GFL4_9NEOP</name>
<feature type="region of interest" description="Disordered" evidence="1">
    <location>
        <begin position="818"/>
        <end position="843"/>
    </location>
</feature>
<evidence type="ECO:0000256" key="1">
    <source>
        <dbReference type="SAM" id="MobiDB-lite"/>
    </source>
</evidence>
<feature type="compositionally biased region" description="Low complexity" evidence="1">
    <location>
        <begin position="179"/>
        <end position="188"/>
    </location>
</feature>
<reference evidence="2 3" key="1">
    <citation type="submission" date="2023-02" db="EMBL/GenBank/DDBJ databases">
        <title>LHISI_Scaffold_Assembly.</title>
        <authorList>
            <person name="Stuart O.P."/>
            <person name="Cleave R."/>
            <person name="Magrath M.J.L."/>
            <person name="Mikheyev A.S."/>
        </authorList>
    </citation>
    <scope>NUCLEOTIDE SEQUENCE [LARGE SCALE GENOMIC DNA]</scope>
    <source>
        <strain evidence="2">Daus_M_001</strain>
        <tissue evidence="2">Leg muscle</tissue>
    </source>
</reference>
<evidence type="ECO:0000313" key="2">
    <source>
        <dbReference type="EMBL" id="KAJ8871178.1"/>
    </source>
</evidence>
<dbReference type="EMBL" id="JARBHB010000012">
    <property type="protein sequence ID" value="KAJ8871178.1"/>
    <property type="molecule type" value="Genomic_DNA"/>
</dbReference>
<dbReference type="Proteomes" id="UP001159363">
    <property type="component" value="Chromosome 11"/>
</dbReference>
<keyword evidence="3" id="KW-1185">Reference proteome</keyword>
<feature type="compositionally biased region" description="Basic and acidic residues" evidence="1">
    <location>
        <begin position="828"/>
        <end position="837"/>
    </location>
</feature>
<feature type="region of interest" description="Disordered" evidence="1">
    <location>
        <begin position="169"/>
        <end position="188"/>
    </location>
</feature>